<name>A0AAE1JZI4_9FABA</name>
<evidence type="ECO:0000256" key="2">
    <source>
        <dbReference type="SAM" id="MobiDB-lite"/>
    </source>
</evidence>
<dbReference type="Proteomes" id="UP001293593">
    <property type="component" value="Unassembled WGS sequence"/>
</dbReference>
<dbReference type="EMBL" id="JAWXYG010000003">
    <property type="protein sequence ID" value="KAK4278011.1"/>
    <property type="molecule type" value="Genomic_DNA"/>
</dbReference>
<dbReference type="InterPro" id="IPR036236">
    <property type="entry name" value="Znf_C2H2_sf"/>
</dbReference>
<keyword evidence="1" id="KW-0479">Metal-binding</keyword>
<sequence>MGESGGMYQYEHQSSASASSLRRSSSSQPSSPRIFHCRYCPRKFSTYHALGGHQNAHKRERAADHNLTPNALPSPQPHPLPSRFFYHVDPIHHFAHHPPPPPSKPSNPLVDDVNHLDLTLRL</sequence>
<keyword evidence="5" id="KW-1185">Reference proteome</keyword>
<protein>
    <recommendedName>
        <fullName evidence="3">C2H2-type domain-containing protein</fullName>
    </recommendedName>
</protein>
<evidence type="ECO:0000259" key="3">
    <source>
        <dbReference type="PROSITE" id="PS50157"/>
    </source>
</evidence>
<dbReference type="PANTHER" id="PTHR45730">
    <property type="entry name" value="ZINC FINGER PROTEIN JAGGED"/>
    <property type="match status" value="1"/>
</dbReference>
<gene>
    <name evidence="4" type="ORF">QN277_015916</name>
</gene>
<keyword evidence="1" id="KW-0862">Zinc</keyword>
<dbReference type="InterPro" id="IPR045320">
    <property type="entry name" value="JAGGED/SL1-like"/>
</dbReference>
<feature type="region of interest" description="Disordered" evidence="2">
    <location>
        <begin position="51"/>
        <end position="82"/>
    </location>
</feature>
<dbReference type="PANTHER" id="PTHR45730:SF109">
    <property type="entry name" value="ZINC FINGER PROTEIN KNUCKLES"/>
    <property type="match status" value="1"/>
</dbReference>
<dbReference type="InterPro" id="IPR013087">
    <property type="entry name" value="Znf_C2H2_type"/>
</dbReference>
<proteinExistence type="predicted"/>
<keyword evidence="1" id="KW-0863">Zinc-finger</keyword>
<comment type="caution">
    <text evidence="4">The sequence shown here is derived from an EMBL/GenBank/DDBJ whole genome shotgun (WGS) entry which is preliminary data.</text>
</comment>
<dbReference type="GO" id="GO:0003700">
    <property type="term" value="F:DNA-binding transcription factor activity"/>
    <property type="evidence" value="ECO:0007669"/>
    <property type="project" value="InterPro"/>
</dbReference>
<feature type="region of interest" description="Disordered" evidence="2">
    <location>
        <begin position="1"/>
        <end position="34"/>
    </location>
</feature>
<organism evidence="4 5">
    <name type="scientific">Acacia crassicarpa</name>
    <name type="common">northern wattle</name>
    <dbReference type="NCBI Taxonomy" id="499986"/>
    <lineage>
        <taxon>Eukaryota</taxon>
        <taxon>Viridiplantae</taxon>
        <taxon>Streptophyta</taxon>
        <taxon>Embryophyta</taxon>
        <taxon>Tracheophyta</taxon>
        <taxon>Spermatophyta</taxon>
        <taxon>Magnoliopsida</taxon>
        <taxon>eudicotyledons</taxon>
        <taxon>Gunneridae</taxon>
        <taxon>Pentapetalae</taxon>
        <taxon>rosids</taxon>
        <taxon>fabids</taxon>
        <taxon>Fabales</taxon>
        <taxon>Fabaceae</taxon>
        <taxon>Caesalpinioideae</taxon>
        <taxon>mimosoid clade</taxon>
        <taxon>Acacieae</taxon>
        <taxon>Acacia</taxon>
    </lineage>
</organism>
<dbReference type="GO" id="GO:0008270">
    <property type="term" value="F:zinc ion binding"/>
    <property type="evidence" value="ECO:0007669"/>
    <property type="project" value="UniProtKB-KW"/>
</dbReference>
<dbReference type="PROSITE" id="PS50157">
    <property type="entry name" value="ZINC_FINGER_C2H2_2"/>
    <property type="match status" value="1"/>
</dbReference>
<dbReference type="Gene3D" id="3.30.160.60">
    <property type="entry name" value="Classic Zinc Finger"/>
    <property type="match status" value="1"/>
</dbReference>
<feature type="domain" description="C2H2-type" evidence="3">
    <location>
        <begin position="35"/>
        <end position="62"/>
    </location>
</feature>
<evidence type="ECO:0000256" key="1">
    <source>
        <dbReference type="PROSITE-ProRule" id="PRU00042"/>
    </source>
</evidence>
<evidence type="ECO:0000313" key="4">
    <source>
        <dbReference type="EMBL" id="KAK4278011.1"/>
    </source>
</evidence>
<reference evidence="4" key="1">
    <citation type="submission" date="2023-10" db="EMBL/GenBank/DDBJ databases">
        <title>Chromosome-level genome of the transformable northern wattle, Acacia crassicarpa.</title>
        <authorList>
            <person name="Massaro I."/>
            <person name="Sinha N.R."/>
            <person name="Poethig S."/>
            <person name="Leichty A.R."/>
        </authorList>
    </citation>
    <scope>NUCLEOTIDE SEQUENCE</scope>
    <source>
        <strain evidence="4">Acra3RX</strain>
        <tissue evidence="4">Leaf</tissue>
    </source>
</reference>
<evidence type="ECO:0000313" key="5">
    <source>
        <dbReference type="Proteomes" id="UP001293593"/>
    </source>
</evidence>
<dbReference type="PROSITE" id="PS00028">
    <property type="entry name" value="ZINC_FINGER_C2H2_1"/>
    <property type="match status" value="1"/>
</dbReference>
<accession>A0AAE1JZI4</accession>
<dbReference type="SUPFAM" id="SSF57667">
    <property type="entry name" value="beta-beta-alpha zinc fingers"/>
    <property type="match status" value="1"/>
</dbReference>
<feature type="compositionally biased region" description="Low complexity" evidence="2">
    <location>
        <begin position="13"/>
        <end position="32"/>
    </location>
</feature>
<dbReference type="AlphaFoldDB" id="A0AAE1JZI4"/>